<dbReference type="RefSeq" id="WP_148905521.1">
    <property type="nucleotide sequence ID" value="NZ_VSZQ01000649.1"/>
</dbReference>
<evidence type="ECO:0000313" key="3">
    <source>
        <dbReference type="Proteomes" id="UP000323242"/>
    </source>
</evidence>
<feature type="non-terminal residue" evidence="2">
    <location>
        <position position="338"/>
    </location>
</feature>
<proteinExistence type="predicted"/>
<evidence type="ECO:0000313" key="2">
    <source>
        <dbReference type="EMBL" id="TYR36094.1"/>
    </source>
</evidence>
<gene>
    <name evidence="2" type="ORF">FY004_40085</name>
</gene>
<organism evidence="2 3">
    <name type="scientific">Streptomyces parvus</name>
    <dbReference type="NCBI Taxonomy" id="66428"/>
    <lineage>
        <taxon>Bacteria</taxon>
        <taxon>Bacillati</taxon>
        <taxon>Actinomycetota</taxon>
        <taxon>Actinomycetes</taxon>
        <taxon>Kitasatosporales</taxon>
        <taxon>Streptomycetaceae</taxon>
        <taxon>Streptomyces</taxon>
    </lineage>
</organism>
<name>A0A5D4H6E6_9ACTN</name>
<keyword evidence="3" id="KW-1185">Reference proteome</keyword>
<comment type="caution">
    <text evidence="2">The sequence shown here is derived from an EMBL/GenBank/DDBJ whole genome shotgun (WGS) entry which is preliminary data.</text>
</comment>
<protein>
    <submittedName>
        <fullName evidence="2">Uncharacterized protein</fullName>
    </submittedName>
</protein>
<accession>A0A5D4H6E6</accession>
<dbReference type="EMBL" id="VSZQ01000649">
    <property type="protein sequence ID" value="TYR36094.1"/>
    <property type="molecule type" value="Genomic_DNA"/>
</dbReference>
<feature type="region of interest" description="Disordered" evidence="1">
    <location>
        <begin position="1"/>
        <end position="26"/>
    </location>
</feature>
<evidence type="ECO:0000256" key="1">
    <source>
        <dbReference type="SAM" id="MobiDB-lite"/>
    </source>
</evidence>
<reference evidence="2 3" key="1">
    <citation type="submission" date="2019-08" db="EMBL/GenBank/DDBJ databases">
        <title>Draft genome for granaticin producer strain Streptomyces parvus C05.</title>
        <authorList>
            <person name="Gonzalez-Pimentel J.L."/>
        </authorList>
    </citation>
    <scope>NUCLEOTIDE SEQUENCE [LARGE SCALE GENOMIC DNA]</scope>
    <source>
        <strain evidence="2 3">C05</strain>
    </source>
</reference>
<dbReference type="Proteomes" id="UP000323242">
    <property type="component" value="Unassembled WGS sequence"/>
</dbReference>
<sequence>SEAPPAPRTVFTGPPTALPGSGTERGADYFVGHGTPRTVTLGTDNAAYPTVKVSGIQLGEVLKSWAQDGDRDRPLVLFSCETGQQPKIAGLPVAQHVANRTGRPVYAPTTEAGTAKDRDGNVRAVLGEGPDGPGRWRLFTPEPAGTALDDLARAAGLHAGPDPADAFARARTLQQIRTLREVLGPDAEQQPGNRELLGALAYVDGLRWRDPGTAARYGDGRMTPDLLDRMVTDWHTADNGTTVDPAAGPTPEQYTAFLEAAAGLRAGSTPETTLDALLPPPPPELPPDTLVSQPDVLGLSYARSAQITWSLSNAPLPLSELGLGPADTAELARRLHHP</sequence>
<dbReference type="AlphaFoldDB" id="A0A5D4H6E6"/>
<feature type="non-terminal residue" evidence="2">
    <location>
        <position position="1"/>
    </location>
</feature>